<organism evidence="2 3">
    <name type="scientific">Paraburkholderia sabiae</name>
    <dbReference type="NCBI Taxonomy" id="273251"/>
    <lineage>
        <taxon>Bacteria</taxon>
        <taxon>Pseudomonadati</taxon>
        <taxon>Pseudomonadota</taxon>
        <taxon>Betaproteobacteria</taxon>
        <taxon>Burkholderiales</taxon>
        <taxon>Burkholderiaceae</taxon>
        <taxon>Paraburkholderia</taxon>
    </lineage>
</organism>
<keyword evidence="1" id="KW-0472">Membrane</keyword>
<comment type="caution">
    <text evidence="2">The sequence shown here is derived from an EMBL/GenBank/DDBJ whole genome shotgun (WGS) entry which is preliminary data.</text>
</comment>
<proteinExistence type="predicted"/>
<keyword evidence="1" id="KW-0812">Transmembrane</keyword>
<evidence type="ECO:0000313" key="2">
    <source>
        <dbReference type="EMBL" id="MEM5289422.1"/>
    </source>
</evidence>
<reference evidence="2 3" key="1">
    <citation type="submission" date="2024-01" db="EMBL/GenBank/DDBJ databases">
        <title>The diversity of rhizobia nodulating Mimosa spp. in eleven states of Brazil covering several biomes is determined by host plant, location, and edaphic factors.</title>
        <authorList>
            <person name="Rouws L."/>
            <person name="Barauna A."/>
            <person name="Beukes C."/>
            <person name="De Faria S.M."/>
            <person name="Gross E."/>
            <person name="Dos Reis Junior F.B."/>
            <person name="Simon M."/>
            <person name="Maluk M."/>
            <person name="Odee D.W."/>
            <person name="Kenicer G."/>
            <person name="Young J.P.W."/>
            <person name="Reis V.M."/>
            <person name="Zilli J."/>
            <person name="James E.K."/>
        </authorList>
    </citation>
    <scope>NUCLEOTIDE SEQUENCE [LARGE SCALE GENOMIC DNA]</scope>
    <source>
        <strain evidence="2 3">JPY77</strain>
    </source>
</reference>
<dbReference type="RefSeq" id="WP_201657863.1">
    <property type="nucleotide sequence ID" value="NZ_CAJHCS010000028.1"/>
</dbReference>
<evidence type="ECO:0000313" key="3">
    <source>
        <dbReference type="Proteomes" id="UP001494588"/>
    </source>
</evidence>
<feature type="transmembrane region" description="Helical" evidence="1">
    <location>
        <begin position="78"/>
        <end position="96"/>
    </location>
</feature>
<evidence type="ECO:0000256" key="1">
    <source>
        <dbReference type="SAM" id="Phobius"/>
    </source>
</evidence>
<protein>
    <submittedName>
        <fullName evidence="2">Uncharacterized protein</fullName>
    </submittedName>
</protein>
<feature type="transmembrane region" description="Helical" evidence="1">
    <location>
        <begin position="45"/>
        <end position="66"/>
    </location>
</feature>
<dbReference type="EMBL" id="JAZHGC010000026">
    <property type="protein sequence ID" value="MEM5289422.1"/>
    <property type="molecule type" value="Genomic_DNA"/>
</dbReference>
<gene>
    <name evidence="2" type="ORF">V4C55_27245</name>
</gene>
<name>A0ABU9QIX1_9BURK</name>
<accession>A0ABU9QIX1</accession>
<sequence>MKSICKRLAWASKNEGWLMPLISGSALYLMSLTATSLLRGMDVTVPLWAVVALGVMGLLQLVVAGVKAMLRDTVLARTFSWLVLAGAVAVSVLRLMRVI</sequence>
<keyword evidence="1" id="KW-1133">Transmembrane helix</keyword>
<dbReference type="Proteomes" id="UP001494588">
    <property type="component" value="Unassembled WGS sequence"/>
</dbReference>
<feature type="transmembrane region" description="Helical" evidence="1">
    <location>
        <begin position="17"/>
        <end position="38"/>
    </location>
</feature>
<keyword evidence="3" id="KW-1185">Reference proteome</keyword>